<feature type="domain" description="MSP" evidence="3">
    <location>
        <begin position="81"/>
        <end position="216"/>
    </location>
</feature>
<dbReference type="GO" id="GO:0043495">
    <property type="term" value="F:protein-membrane adaptor activity"/>
    <property type="evidence" value="ECO:0000318"/>
    <property type="project" value="GO_Central"/>
</dbReference>
<evidence type="ECO:0000313" key="5">
    <source>
        <dbReference type="Proteomes" id="UP000019116"/>
    </source>
</evidence>
<feature type="region of interest" description="Disordered" evidence="2">
    <location>
        <begin position="1"/>
        <end position="107"/>
    </location>
</feature>
<accession>A0A3B6C371</accession>
<dbReference type="GO" id="GO:0005789">
    <property type="term" value="C:endoplasmic reticulum membrane"/>
    <property type="evidence" value="ECO:0000318"/>
    <property type="project" value="GO_Central"/>
</dbReference>
<dbReference type="PANTHER" id="PTHR10809">
    <property type="entry name" value="VESICLE-ASSOCIATED MEMBRANE PROTEIN-ASSOCIATED PROTEIN"/>
    <property type="match status" value="1"/>
</dbReference>
<name>A0A3B6C371_WHEAT</name>
<evidence type="ECO:0000256" key="2">
    <source>
        <dbReference type="SAM" id="MobiDB-lite"/>
    </source>
</evidence>
<dbReference type="InterPro" id="IPR000535">
    <property type="entry name" value="MSP_dom"/>
</dbReference>
<dbReference type="PROSITE" id="PS50202">
    <property type="entry name" value="MSP"/>
    <property type="match status" value="1"/>
</dbReference>
<evidence type="ECO:0000256" key="1">
    <source>
        <dbReference type="ARBA" id="ARBA00008932"/>
    </source>
</evidence>
<dbReference type="Gramene" id="TraesCS2B03G0518000.1">
    <property type="protein sequence ID" value="TraesCS2B03G0518000.1.CDS"/>
    <property type="gene ID" value="TraesCS2B03G0518000"/>
</dbReference>
<dbReference type="GO" id="GO:0090158">
    <property type="term" value="P:endoplasmic reticulum membrane organization"/>
    <property type="evidence" value="ECO:0000318"/>
    <property type="project" value="GO_Central"/>
</dbReference>
<feature type="compositionally biased region" description="Basic residues" evidence="2">
    <location>
        <begin position="59"/>
        <end position="86"/>
    </location>
</feature>
<protein>
    <recommendedName>
        <fullName evidence="3">MSP domain-containing protein</fullName>
    </recommendedName>
</protein>
<evidence type="ECO:0000259" key="3">
    <source>
        <dbReference type="PROSITE" id="PS50202"/>
    </source>
</evidence>
<feature type="compositionally biased region" description="Basic and acidic residues" evidence="2">
    <location>
        <begin position="87"/>
        <end position="96"/>
    </location>
</feature>
<dbReference type="InterPro" id="IPR008962">
    <property type="entry name" value="PapD-like_sf"/>
</dbReference>
<keyword evidence="5" id="KW-1185">Reference proteome</keyword>
<dbReference type="Gramene" id="TraesCS2B02G214400.1">
    <property type="protein sequence ID" value="TraesCS2B02G214400.1"/>
    <property type="gene ID" value="TraesCS2B02G214400"/>
</dbReference>
<proteinExistence type="inferred from homology"/>
<dbReference type="GO" id="GO:0005886">
    <property type="term" value="C:plasma membrane"/>
    <property type="evidence" value="ECO:0000318"/>
    <property type="project" value="GO_Central"/>
</dbReference>
<comment type="similarity">
    <text evidence="1">Belongs to the VAMP-associated protein (VAP) (TC 9.B.17) family.</text>
</comment>
<sequence length="268" mass="30905">MSSRPARMTSTFRPLLLLPRCSSRSRSHPPHPSLPDPPFAVRDAAEPVRRARAAAGAVLRRRSHRRRARPLRPSRRRARPLRRSRPTPREPLRRESEDEDDNVDYEEHREARRRLIRTVPIVDWFDVKSNEVKTTSPRKYFVRPNASIIHPWDSCTITITLQLQKEYPTNMQSKNKFLIQSTRVAASTDMDETPPDTFNKEADKVIEEMKLKVVYTLPSGSSDDSGVTCSANRSFKQGDDDLSMLKNASIEEVTRSFQTEISHVYLEI</sequence>
<dbReference type="Proteomes" id="UP000019116">
    <property type="component" value="Chromosome 2B"/>
</dbReference>
<reference evidence="4" key="1">
    <citation type="submission" date="2018-08" db="EMBL/GenBank/DDBJ databases">
        <authorList>
            <person name="Rossello M."/>
        </authorList>
    </citation>
    <scope>NUCLEOTIDE SEQUENCE [LARGE SCALE GENOMIC DNA]</scope>
    <source>
        <strain evidence="4">cv. Chinese Spring</strain>
    </source>
</reference>
<dbReference type="InterPro" id="IPR013783">
    <property type="entry name" value="Ig-like_fold"/>
</dbReference>
<dbReference type="InterPro" id="IPR016763">
    <property type="entry name" value="VAP"/>
</dbReference>
<dbReference type="EnsemblPlants" id="TraesCS2B02G214400.1">
    <property type="protein sequence ID" value="TraesCS2B02G214400.1"/>
    <property type="gene ID" value="TraesCS2B02G214400"/>
</dbReference>
<evidence type="ECO:0000313" key="4">
    <source>
        <dbReference type="EnsemblPlants" id="TraesCS2B02G214400.1"/>
    </source>
</evidence>
<organism evidence="4">
    <name type="scientific">Triticum aestivum</name>
    <name type="common">Wheat</name>
    <dbReference type="NCBI Taxonomy" id="4565"/>
    <lineage>
        <taxon>Eukaryota</taxon>
        <taxon>Viridiplantae</taxon>
        <taxon>Streptophyta</taxon>
        <taxon>Embryophyta</taxon>
        <taxon>Tracheophyta</taxon>
        <taxon>Spermatophyta</taxon>
        <taxon>Magnoliopsida</taxon>
        <taxon>Liliopsida</taxon>
        <taxon>Poales</taxon>
        <taxon>Poaceae</taxon>
        <taxon>BOP clade</taxon>
        <taxon>Pooideae</taxon>
        <taxon>Triticodae</taxon>
        <taxon>Triticeae</taxon>
        <taxon>Triticinae</taxon>
        <taxon>Triticum</taxon>
    </lineage>
</organism>
<dbReference type="GO" id="GO:0061817">
    <property type="term" value="P:endoplasmic reticulum-plasma membrane tethering"/>
    <property type="evidence" value="ECO:0000318"/>
    <property type="project" value="GO_Central"/>
</dbReference>
<feature type="compositionally biased region" description="Polar residues" evidence="2">
    <location>
        <begin position="1"/>
        <end position="12"/>
    </location>
</feature>
<dbReference type="OMA" id="RMTSTFR"/>
<dbReference type="STRING" id="4565.A0A3B6C371"/>
<dbReference type="OrthoDB" id="264603at2759"/>
<dbReference type="PaxDb" id="4565-Traes_2BS_5D2D065F8.1"/>
<dbReference type="Gene3D" id="2.60.40.10">
    <property type="entry name" value="Immunoglobulins"/>
    <property type="match status" value="1"/>
</dbReference>
<dbReference type="Pfam" id="PF00635">
    <property type="entry name" value="Motile_Sperm"/>
    <property type="match status" value="1"/>
</dbReference>
<feature type="compositionally biased region" description="Low complexity" evidence="2">
    <location>
        <begin position="13"/>
        <end position="22"/>
    </location>
</feature>
<dbReference type="PANTHER" id="PTHR10809:SF42">
    <property type="entry name" value="VESICLE-ASSOCIATED PROTEIN 2-1"/>
    <property type="match status" value="1"/>
</dbReference>
<dbReference type="AlphaFoldDB" id="A0A3B6C371"/>
<dbReference type="SUPFAM" id="SSF49354">
    <property type="entry name" value="PapD-like"/>
    <property type="match status" value="1"/>
</dbReference>
<reference evidence="4" key="2">
    <citation type="submission" date="2018-10" db="UniProtKB">
        <authorList>
            <consortium name="EnsemblPlants"/>
        </authorList>
    </citation>
    <scope>IDENTIFICATION</scope>
</reference>